<reference evidence="2 3" key="1">
    <citation type="submission" date="2021-05" db="EMBL/GenBank/DDBJ databases">
        <title>Genome Assembly of Synthetic Allotetraploid Brassica napus Reveals Homoeologous Exchanges between Subgenomes.</title>
        <authorList>
            <person name="Davis J.T."/>
        </authorList>
    </citation>
    <scope>NUCLEOTIDE SEQUENCE [LARGE SCALE GENOMIC DNA]</scope>
    <source>
        <strain evidence="3">cv. Da-Ae</strain>
        <tissue evidence="2">Seedling</tissue>
    </source>
</reference>
<protein>
    <submittedName>
        <fullName evidence="2">Uncharacterized protein</fullName>
    </submittedName>
</protein>
<evidence type="ECO:0000256" key="1">
    <source>
        <dbReference type="SAM" id="MobiDB-lite"/>
    </source>
</evidence>
<accession>A0ABQ8ERL7</accession>
<name>A0ABQ8ERL7_BRANA</name>
<dbReference type="PANTHER" id="PTHR34956">
    <property type="entry name" value="OS05G0397300 PROTEIN"/>
    <property type="match status" value="1"/>
</dbReference>
<proteinExistence type="predicted"/>
<dbReference type="PANTHER" id="PTHR34956:SF8">
    <property type="entry name" value="GENOME ASSEMBLY, CHROMOSOME: A01"/>
    <property type="match status" value="1"/>
</dbReference>
<dbReference type="Proteomes" id="UP000824890">
    <property type="component" value="Unassembled WGS sequence"/>
</dbReference>
<dbReference type="EMBL" id="JAGKQM010000001">
    <property type="protein sequence ID" value="KAH0944118.1"/>
    <property type="molecule type" value="Genomic_DNA"/>
</dbReference>
<evidence type="ECO:0000313" key="2">
    <source>
        <dbReference type="EMBL" id="KAH0944118.1"/>
    </source>
</evidence>
<sequence>MDDFQVVASLYTPSLGPICVWGLTFARNMAMDLELDDDVFYADIRKQIDLLITDEDENNPISLSSSVSFQSLFSENYQTLATPYMMYHVQNYNLIRERKGTGVFIPRCSQPRKKQNNHPHQTKQGSFGSLVSKQQLPHYVYDNNNSTTLNNNQERITLHHAASN</sequence>
<organism evidence="2 3">
    <name type="scientific">Brassica napus</name>
    <name type="common">Rape</name>
    <dbReference type="NCBI Taxonomy" id="3708"/>
    <lineage>
        <taxon>Eukaryota</taxon>
        <taxon>Viridiplantae</taxon>
        <taxon>Streptophyta</taxon>
        <taxon>Embryophyta</taxon>
        <taxon>Tracheophyta</taxon>
        <taxon>Spermatophyta</taxon>
        <taxon>Magnoliopsida</taxon>
        <taxon>eudicotyledons</taxon>
        <taxon>Gunneridae</taxon>
        <taxon>Pentapetalae</taxon>
        <taxon>rosids</taxon>
        <taxon>malvids</taxon>
        <taxon>Brassicales</taxon>
        <taxon>Brassicaceae</taxon>
        <taxon>Brassiceae</taxon>
        <taxon>Brassica</taxon>
    </lineage>
</organism>
<comment type="caution">
    <text evidence="2">The sequence shown here is derived from an EMBL/GenBank/DDBJ whole genome shotgun (WGS) entry which is preliminary data.</text>
</comment>
<feature type="compositionally biased region" description="Basic residues" evidence="1">
    <location>
        <begin position="110"/>
        <end position="121"/>
    </location>
</feature>
<keyword evidence="3" id="KW-1185">Reference proteome</keyword>
<gene>
    <name evidence="2" type="ORF">HID58_003755</name>
</gene>
<feature type="region of interest" description="Disordered" evidence="1">
    <location>
        <begin position="108"/>
        <end position="128"/>
    </location>
</feature>
<evidence type="ECO:0000313" key="3">
    <source>
        <dbReference type="Proteomes" id="UP000824890"/>
    </source>
</evidence>